<dbReference type="EMBL" id="CADILG010000004">
    <property type="protein sequence ID" value="CAB3834489.1"/>
    <property type="molecule type" value="Genomic_DNA"/>
</dbReference>
<dbReference type="Proteomes" id="UP000494117">
    <property type="component" value="Unassembled WGS sequence"/>
</dbReference>
<name>A0A6S7C697_9BURK</name>
<feature type="compositionally biased region" description="Pro residues" evidence="1">
    <location>
        <begin position="76"/>
        <end position="89"/>
    </location>
</feature>
<feature type="region of interest" description="Disordered" evidence="1">
    <location>
        <begin position="67"/>
        <end position="136"/>
    </location>
</feature>
<dbReference type="AlphaFoldDB" id="A0A6S7C697"/>
<evidence type="ECO:0000256" key="1">
    <source>
        <dbReference type="SAM" id="MobiDB-lite"/>
    </source>
</evidence>
<feature type="compositionally biased region" description="Basic residues" evidence="1">
    <location>
        <begin position="115"/>
        <end position="127"/>
    </location>
</feature>
<sequence length="136" mass="13775">MPLYTVLQPIKAGGKLYRPGSESVELDTSVADDLVRSGYLSPAPGVEQAAAPAVPAAPVLVIPDSEQLKSELAMPPGTPIQPPAEPPNEPATEPSAATPPAMSPPKVGSKVGQKAGKKAAAPRKVAAKKSTPAKPT</sequence>
<evidence type="ECO:0000313" key="3">
    <source>
        <dbReference type="Proteomes" id="UP000494117"/>
    </source>
</evidence>
<organism evidence="2 3">
    <name type="scientific">Achromobacter anxifer</name>
    <dbReference type="NCBI Taxonomy" id="1287737"/>
    <lineage>
        <taxon>Bacteria</taxon>
        <taxon>Pseudomonadati</taxon>
        <taxon>Pseudomonadota</taxon>
        <taxon>Betaproteobacteria</taxon>
        <taxon>Burkholderiales</taxon>
        <taxon>Alcaligenaceae</taxon>
        <taxon>Achromobacter</taxon>
    </lineage>
</organism>
<accession>A0A6S7C697</accession>
<reference evidence="2 3" key="1">
    <citation type="submission" date="2020-04" db="EMBL/GenBank/DDBJ databases">
        <authorList>
            <person name="De Canck E."/>
        </authorList>
    </citation>
    <scope>NUCLEOTIDE SEQUENCE [LARGE SCALE GENOMIC DNA]</scope>
    <source>
        <strain evidence="2 3">LMG 26858</strain>
    </source>
</reference>
<evidence type="ECO:0000313" key="2">
    <source>
        <dbReference type="EMBL" id="CAB3834489.1"/>
    </source>
</evidence>
<protein>
    <submittedName>
        <fullName evidence="2">Uncharacterized protein</fullName>
    </submittedName>
</protein>
<proteinExistence type="predicted"/>
<gene>
    <name evidence="2" type="ORF">LMG26858_00865</name>
</gene>
<dbReference type="RefSeq" id="WP_175205756.1">
    <property type="nucleotide sequence ID" value="NZ_CADILG010000004.1"/>
</dbReference>
<keyword evidence="3" id="KW-1185">Reference proteome</keyword>
<feature type="compositionally biased region" description="Low complexity" evidence="1">
    <location>
        <begin position="90"/>
        <end position="114"/>
    </location>
</feature>